<dbReference type="RefSeq" id="WP_072714614.1">
    <property type="nucleotide sequence ID" value="NZ_FRAU01000002.1"/>
</dbReference>
<reference evidence="3" key="1">
    <citation type="submission" date="2016-11" db="EMBL/GenBank/DDBJ databases">
        <authorList>
            <person name="Varghese N."/>
            <person name="Submissions S."/>
        </authorList>
    </citation>
    <scope>NUCLEOTIDE SEQUENCE [LARGE SCALE GENOMIC DNA]</scope>
    <source>
        <strain evidence="3">DSM 22212</strain>
    </source>
</reference>
<accession>A0A1M6R6H1</accession>
<feature type="transmembrane region" description="Helical" evidence="1">
    <location>
        <begin position="174"/>
        <end position="195"/>
    </location>
</feature>
<keyword evidence="1" id="KW-0812">Transmembrane</keyword>
<organism evidence="2 3">
    <name type="scientific">Rhodothermus profundi</name>
    <dbReference type="NCBI Taxonomy" id="633813"/>
    <lineage>
        <taxon>Bacteria</taxon>
        <taxon>Pseudomonadati</taxon>
        <taxon>Rhodothermota</taxon>
        <taxon>Rhodothermia</taxon>
        <taxon>Rhodothermales</taxon>
        <taxon>Rhodothermaceae</taxon>
        <taxon>Rhodothermus</taxon>
    </lineage>
</organism>
<dbReference type="EMBL" id="FRAU01000002">
    <property type="protein sequence ID" value="SHK28043.1"/>
    <property type="molecule type" value="Genomic_DNA"/>
</dbReference>
<proteinExistence type="predicted"/>
<protein>
    <recommendedName>
        <fullName evidence="4">Tetratricopeptide repeat-containing protein</fullName>
    </recommendedName>
</protein>
<dbReference type="InterPro" id="IPR011990">
    <property type="entry name" value="TPR-like_helical_dom_sf"/>
</dbReference>
<evidence type="ECO:0000313" key="2">
    <source>
        <dbReference type="EMBL" id="SHK28043.1"/>
    </source>
</evidence>
<dbReference type="AlphaFoldDB" id="A0A1M6R6H1"/>
<name>A0A1M6R6H1_9BACT</name>
<dbReference type="Proteomes" id="UP000185812">
    <property type="component" value="Unassembled WGS sequence"/>
</dbReference>
<keyword evidence="3" id="KW-1185">Reference proteome</keyword>
<evidence type="ECO:0008006" key="4">
    <source>
        <dbReference type="Google" id="ProtNLM"/>
    </source>
</evidence>
<evidence type="ECO:0000256" key="1">
    <source>
        <dbReference type="SAM" id="Phobius"/>
    </source>
</evidence>
<sequence>MNQTLGDKILRFPWLSAEEQQQVLEEARRAPEWRELLDAVQSIAPLLQSVRVTPEDPMSKELLAFYLITRRLSPHPLPSALATFFAQLEAQLEADAALRQRCEEVAQQVEALARTFDARVHFEQLTGRTLSEEASVEAVEEATGARVLRPPASRCTGAGDRSARPLRRQTIWRWVERGAFVVVVLSVIYGGLFWWSRVSRSELEQLGFIAPAHLAVEHYRGEALSAQTETYQEALQQIRAAYSSFLGLFPRYDAARLARAESLLVAVVEAEPPSSPLRQEAHFLLAKVRMLQHNVEGAREVLQKIAAAEGPYTEEAQRLLTRLQCLETPARC</sequence>
<dbReference type="OrthoDB" id="1495292at2"/>
<keyword evidence="1" id="KW-0472">Membrane</keyword>
<gene>
    <name evidence="2" type="ORF">SAMN04488087_0724</name>
</gene>
<keyword evidence="1" id="KW-1133">Transmembrane helix</keyword>
<dbReference type="Gene3D" id="1.25.40.10">
    <property type="entry name" value="Tetratricopeptide repeat domain"/>
    <property type="match status" value="1"/>
</dbReference>
<evidence type="ECO:0000313" key="3">
    <source>
        <dbReference type="Proteomes" id="UP000185812"/>
    </source>
</evidence>